<gene>
    <name evidence="1" type="ORF">DPMN_110511</name>
</gene>
<proteinExistence type="predicted"/>
<dbReference type="AlphaFoldDB" id="A0A9D4QN42"/>
<sequence length="90" mass="10010">MVVAGDFNRTNIDWKNLPVRNNVQDKEAQQALLDLSAEFNLTQVDDEPTRENTLLDLKFTTNISLVKSTSNATGISDNDIVVADSDIKPF</sequence>
<protein>
    <recommendedName>
        <fullName evidence="3">Endonuclease/exonuclease/phosphatase domain-containing protein</fullName>
    </recommendedName>
</protein>
<dbReference type="PANTHER" id="PTHR33395">
    <property type="entry name" value="TRANSCRIPTASE, PUTATIVE-RELATED-RELATED"/>
    <property type="match status" value="1"/>
</dbReference>
<dbReference type="InterPro" id="IPR036691">
    <property type="entry name" value="Endo/exonu/phosph_ase_sf"/>
</dbReference>
<evidence type="ECO:0008006" key="3">
    <source>
        <dbReference type="Google" id="ProtNLM"/>
    </source>
</evidence>
<evidence type="ECO:0000313" key="2">
    <source>
        <dbReference type="Proteomes" id="UP000828390"/>
    </source>
</evidence>
<accession>A0A9D4QN42</accession>
<dbReference type="EMBL" id="JAIWYP010000004">
    <property type="protein sequence ID" value="KAH3837133.1"/>
    <property type="molecule type" value="Genomic_DNA"/>
</dbReference>
<dbReference type="Gene3D" id="3.60.10.10">
    <property type="entry name" value="Endonuclease/exonuclease/phosphatase"/>
    <property type="match status" value="1"/>
</dbReference>
<dbReference type="PANTHER" id="PTHR33395:SF22">
    <property type="entry name" value="REVERSE TRANSCRIPTASE DOMAIN-CONTAINING PROTEIN"/>
    <property type="match status" value="1"/>
</dbReference>
<name>A0A9D4QN42_DREPO</name>
<dbReference type="Proteomes" id="UP000828390">
    <property type="component" value="Unassembled WGS sequence"/>
</dbReference>
<keyword evidence="2" id="KW-1185">Reference proteome</keyword>
<organism evidence="1 2">
    <name type="scientific">Dreissena polymorpha</name>
    <name type="common">Zebra mussel</name>
    <name type="synonym">Mytilus polymorpha</name>
    <dbReference type="NCBI Taxonomy" id="45954"/>
    <lineage>
        <taxon>Eukaryota</taxon>
        <taxon>Metazoa</taxon>
        <taxon>Spiralia</taxon>
        <taxon>Lophotrochozoa</taxon>
        <taxon>Mollusca</taxon>
        <taxon>Bivalvia</taxon>
        <taxon>Autobranchia</taxon>
        <taxon>Heteroconchia</taxon>
        <taxon>Euheterodonta</taxon>
        <taxon>Imparidentia</taxon>
        <taxon>Neoheterodontei</taxon>
        <taxon>Myida</taxon>
        <taxon>Dreissenoidea</taxon>
        <taxon>Dreissenidae</taxon>
        <taxon>Dreissena</taxon>
    </lineage>
</organism>
<reference evidence="1" key="1">
    <citation type="journal article" date="2019" name="bioRxiv">
        <title>The Genome of the Zebra Mussel, Dreissena polymorpha: A Resource for Invasive Species Research.</title>
        <authorList>
            <person name="McCartney M.A."/>
            <person name="Auch B."/>
            <person name="Kono T."/>
            <person name="Mallez S."/>
            <person name="Zhang Y."/>
            <person name="Obille A."/>
            <person name="Becker A."/>
            <person name="Abrahante J.E."/>
            <person name="Garbe J."/>
            <person name="Badalamenti J.P."/>
            <person name="Herman A."/>
            <person name="Mangelson H."/>
            <person name="Liachko I."/>
            <person name="Sullivan S."/>
            <person name="Sone E.D."/>
            <person name="Koren S."/>
            <person name="Silverstein K.A.T."/>
            <person name="Beckman K.B."/>
            <person name="Gohl D.M."/>
        </authorList>
    </citation>
    <scope>NUCLEOTIDE SEQUENCE</scope>
    <source>
        <strain evidence="1">Duluth1</strain>
        <tissue evidence="1">Whole animal</tissue>
    </source>
</reference>
<reference evidence="1" key="2">
    <citation type="submission" date="2020-11" db="EMBL/GenBank/DDBJ databases">
        <authorList>
            <person name="McCartney M.A."/>
            <person name="Auch B."/>
            <person name="Kono T."/>
            <person name="Mallez S."/>
            <person name="Becker A."/>
            <person name="Gohl D.M."/>
            <person name="Silverstein K.A.T."/>
            <person name="Koren S."/>
            <person name="Bechman K.B."/>
            <person name="Herman A."/>
            <person name="Abrahante J.E."/>
            <person name="Garbe J."/>
        </authorList>
    </citation>
    <scope>NUCLEOTIDE SEQUENCE</scope>
    <source>
        <strain evidence="1">Duluth1</strain>
        <tissue evidence="1">Whole animal</tissue>
    </source>
</reference>
<comment type="caution">
    <text evidence="1">The sequence shown here is derived from an EMBL/GenBank/DDBJ whole genome shotgun (WGS) entry which is preliminary data.</text>
</comment>
<evidence type="ECO:0000313" key="1">
    <source>
        <dbReference type="EMBL" id="KAH3837133.1"/>
    </source>
</evidence>